<dbReference type="InterPro" id="IPR001034">
    <property type="entry name" value="DeoR_HTH"/>
</dbReference>
<dbReference type="RefSeq" id="WP_116224961.1">
    <property type="nucleotide sequence ID" value="NZ_AP018437.1"/>
</dbReference>
<keyword evidence="1" id="KW-0805">Transcription regulation</keyword>
<dbReference type="InterPro" id="IPR014036">
    <property type="entry name" value="DeoR-like_C"/>
</dbReference>
<dbReference type="EMBL" id="QUMS01000001">
    <property type="protein sequence ID" value="REG11848.1"/>
    <property type="molecule type" value="Genomic_DNA"/>
</dbReference>
<proteinExistence type="predicted"/>
<dbReference type="InterPro" id="IPR036388">
    <property type="entry name" value="WH-like_DNA-bd_sf"/>
</dbReference>
<dbReference type="GO" id="GO:0003700">
    <property type="term" value="F:DNA-binding transcription factor activity"/>
    <property type="evidence" value="ECO:0007669"/>
    <property type="project" value="InterPro"/>
</dbReference>
<gene>
    <name evidence="5" type="ORF">DFR64_1742</name>
</gene>
<dbReference type="InterPro" id="IPR037171">
    <property type="entry name" value="NagB/RpiA_transferase-like"/>
</dbReference>
<dbReference type="PANTHER" id="PTHR30363">
    <property type="entry name" value="HTH-TYPE TRANSCRIPTIONAL REGULATOR SRLR-RELATED"/>
    <property type="match status" value="1"/>
</dbReference>
<protein>
    <submittedName>
        <fullName evidence="5">DeoR family transcriptional regulator</fullName>
    </submittedName>
</protein>
<keyword evidence="3" id="KW-0804">Transcription</keyword>
<keyword evidence="2" id="KW-0238">DNA-binding</keyword>
<evidence type="ECO:0000256" key="1">
    <source>
        <dbReference type="ARBA" id="ARBA00023015"/>
    </source>
</evidence>
<dbReference type="Pfam" id="PF00455">
    <property type="entry name" value="DeoRC"/>
    <property type="match status" value="1"/>
</dbReference>
<dbReference type="InterPro" id="IPR050313">
    <property type="entry name" value="Carb_Metab_HTH_regulators"/>
</dbReference>
<dbReference type="AlphaFoldDB" id="A0A347ZQL5"/>
<dbReference type="PROSITE" id="PS00894">
    <property type="entry name" value="HTH_DEOR_1"/>
    <property type="match status" value="1"/>
</dbReference>
<evidence type="ECO:0000259" key="4">
    <source>
        <dbReference type="PROSITE" id="PS51000"/>
    </source>
</evidence>
<dbReference type="Gene3D" id="3.40.50.1360">
    <property type="match status" value="1"/>
</dbReference>
<sequence>MLQVKRQLKIKEFLVEKGFASVEELSDYFAVSEMTIRRDLDELDKQGFIQRVHGGAMLNDPAFFEMSVSAKSTQFTNEKEQIGKAAADFVKDGSTILIDAGTTTLEIVKNLKQKRISLITNGLNIALELTPCPQIELFLVGGMLLKNVQHTVGPQTIAFLEDFHADIAFIGVEGVHPTTGISVPDILDASVKRTMMSIAKKSIVVADFSKIGRNTKAKINPISSVDLIITNSKADKEIIRELKELTEVMIID</sequence>
<dbReference type="InterPro" id="IPR036390">
    <property type="entry name" value="WH_DNA-bd_sf"/>
</dbReference>
<dbReference type="SMART" id="SM01134">
    <property type="entry name" value="DeoRC"/>
    <property type="match status" value="1"/>
</dbReference>
<accession>A0A347ZQL5</accession>
<evidence type="ECO:0000313" key="5">
    <source>
        <dbReference type="EMBL" id="REG11848.1"/>
    </source>
</evidence>
<organism evidence="5 6">
    <name type="scientific">Pelolinea submarina</name>
    <dbReference type="NCBI Taxonomy" id="913107"/>
    <lineage>
        <taxon>Bacteria</taxon>
        <taxon>Bacillati</taxon>
        <taxon>Chloroflexota</taxon>
        <taxon>Anaerolineae</taxon>
        <taxon>Anaerolineales</taxon>
        <taxon>Anaerolineaceae</taxon>
        <taxon>Pelolinea</taxon>
    </lineage>
</organism>
<dbReference type="PRINTS" id="PR00037">
    <property type="entry name" value="HTHLACR"/>
</dbReference>
<dbReference type="OrthoDB" id="9797223at2"/>
<dbReference type="PANTHER" id="PTHR30363:SF44">
    <property type="entry name" value="AGA OPERON TRANSCRIPTIONAL REPRESSOR-RELATED"/>
    <property type="match status" value="1"/>
</dbReference>
<keyword evidence="6" id="KW-1185">Reference proteome</keyword>
<comment type="caution">
    <text evidence="5">The sequence shown here is derived from an EMBL/GenBank/DDBJ whole genome shotgun (WGS) entry which is preliminary data.</text>
</comment>
<dbReference type="PROSITE" id="PS51000">
    <property type="entry name" value="HTH_DEOR_2"/>
    <property type="match status" value="1"/>
</dbReference>
<reference evidence="5 6" key="1">
    <citation type="submission" date="2018-08" db="EMBL/GenBank/DDBJ databases">
        <title>Genomic Encyclopedia of Type Strains, Phase IV (KMG-IV): sequencing the most valuable type-strain genomes for metagenomic binning, comparative biology and taxonomic classification.</title>
        <authorList>
            <person name="Goeker M."/>
        </authorList>
    </citation>
    <scope>NUCLEOTIDE SEQUENCE [LARGE SCALE GENOMIC DNA]</scope>
    <source>
        <strain evidence="5 6">DSM 23923</strain>
    </source>
</reference>
<dbReference type="SMART" id="SM00420">
    <property type="entry name" value="HTH_DEOR"/>
    <property type="match status" value="1"/>
</dbReference>
<dbReference type="SUPFAM" id="SSF100950">
    <property type="entry name" value="NagB/RpiA/CoA transferase-like"/>
    <property type="match status" value="1"/>
</dbReference>
<dbReference type="Proteomes" id="UP000256388">
    <property type="component" value="Unassembled WGS sequence"/>
</dbReference>
<evidence type="ECO:0000313" key="6">
    <source>
        <dbReference type="Proteomes" id="UP000256388"/>
    </source>
</evidence>
<dbReference type="Gene3D" id="1.10.10.10">
    <property type="entry name" value="Winged helix-like DNA-binding domain superfamily/Winged helix DNA-binding domain"/>
    <property type="match status" value="1"/>
</dbReference>
<feature type="domain" description="HTH deoR-type" evidence="4">
    <location>
        <begin position="3"/>
        <end position="58"/>
    </location>
</feature>
<evidence type="ECO:0000256" key="2">
    <source>
        <dbReference type="ARBA" id="ARBA00023125"/>
    </source>
</evidence>
<dbReference type="Pfam" id="PF08220">
    <property type="entry name" value="HTH_DeoR"/>
    <property type="match status" value="1"/>
</dbReference>
<evidence type="ECO:0000256" key="3">
    <source>
        <dbReference type="ARBA" id="ARBA00023163"/>
    </source>
</evidence>
<name>A0A347ZQL5_9CHLR</name>
<dbReference type="InterPro" id="IPR018356">
    <property type="entry name" value="Tscrpt_reg_HTH_DeoR_CS"/>
</dbReference>
<dbReference type="SUPFAM" id="SSF46785">
    <property type="entry name" value="Winged helix' DNA-binding domain"/>
    <property type="match status" value="1"/>
</dbReference>
<dbReference type="GO" id="GO:0003677">
    <property type="term" value="F:DNA binding"/>
    <property type="evidence" value="ECO:0007669"/>
    <property type="project" value="UniProtKB-KW"/>
</dbReference>